<proteinExistence type="predicted"/>
<dbReference type="AlphaFoldDB" id="A0A6G0TQ12"/>
<evidence type="ECO:0000313" key="1">
    <source>
        <dbReference type="EMBL" id="KAE9536498.1"/>
    </source>
</evidence>
<gene>
    <name evidence="1" type="ORF">AGLY_007287</name>
</gene>
<dbReference type="EMBL" id="VYZN01000023">
    <property type="protein sequence ID" value="KAE9536498.1"/>
    <property type="molecule type" value="Genomic_DNA"/>
</dbReference>
<comment type="caution">
    <text evidence="1">The sequence shown here is derived from an EMBL/GenBank/DDBJ whole genome shotgun (WGS) entry which is preliminary data.</text>
</comment>
<sequence>MNLCNKFDRNSFKRIVTRSYSSKPRKNIQFGRIITQPLPTTITCATGSVGSIHQTGGFNGVPLPTLLLISSIMVSHNNLLIEIPRCVRKLYNWHEHICLHPSNIHLSGRWCIVMLLMLVVLVGSPIETHDQSSLKDDQIFDFFWMLCTQYHYQMAQGFQDMRLRCYQDSMLDHYHEILVVEGSCLLSPASNLNVSIPDFASKLRRALDHHVAASGFTYQILSYHNMSPICHRFQVYL</sequence>
<name>A0A6G0TQ12_APHGL</name>
<dbReference type="Proteomes" id="UP000475862">
    <property type="component" value="Unassembled WGS sequence"/>
</dbReference>
<protein>
    <submittedName>
        <fullName evidence="1">Uncharacterized protein</fullName>
    </submittedName>
</protein>
<keyword evidence="2" id="KW-1185">Reference proteome</keyword>
<accession>A0A6G0TQ12</accession>
<reference evidence="1 2" key="1">
    <citation type="submission" date="2019-08" db="EMBL/GenBank/DDBJ databases">
        <title>The genome of the soybean aphid Biotype 1, its phylome, world population structure and adaptation to the North American continent.</title>
        <authorList>
            <person name="Giordano R."/>
            <person name="Donthu R.K."/>
            <person name="Hernandez A.G."/>
            <person name="Wright C.L."/>
            <person name="Zimin A.V."/>
        </authorList>
    </citation>
    <scope>NUCLEOTIDE SEQUENCE [LARGE SCALE GENOMIC DNA]</scope>
    <source>
        <tissue evidence="1">Whole aphids</tissue>
    </source>
</reference>
<evidence type="ECO:0000313" key="2">
    <source>
        <dbReference type="Proteomes" id="UP000475862"/>
    </source>
</evidence>
<organism evidence="1 2">
    <name type="scientific">Aphis glycines</name>
    <name type="common">Soybean aphid</name>
    <dbReference type="NCBI Taxonomy" id="307491"/>
    <lineage>
        <taxon>Eukaryota</taxon>
        <taxon>Metazoa</taxon>
        <taxon>Ecdysozoa</taxon>
        <taxon>Arthropoda</taxon>
        <taxon>Hexapoda</taxon>
        <taxon>Insecta</taxon>
        <taxon>Pterygota</taxon>
        <taxon>Neoptera</taxon>
        <taxon>Paraneoptera</taxon>
        <taxon>Hemiptera</taxon>
        <taxon>Sternorrhyncha</taxon>
        <taxon>Aphidomorpha</taxon>
        <taxon>Aphidoidea</taxon>
        <taxon>Aphididae</taxon>
        <taxon>Aphidini</taxon>
        <taxon>Aphis</taxon>
        <taxon>Aphis</taxon>
    </lineage>
</organism>